<dbReference type="InterPro" id="IPR057523">
    <property type="entry name" value="HTH_74"/>
</dbReference>
<dbReference type="PANTHER" id="PTHR34799">
    <property type="entry name" value="OS07G0656300 PROTEIN"/>
    <property type="match status" value="1"/>
</dbReference>
<dbReference type="PANTHER" id="PTHR34799:SF2">
    <property type="entry name" value="OS07G0656300 PROTEIN"/>
    <property type="match status" value="1"/>
</dbReference>
<gene>
    <name evidence="3" type="ORF">HaLaN_29231</name>
</gene>
<protein>
    <recommendedName>
        <fullName evidence="2">HTH three-helical bundle domain-containing protein</fullName>
    </recommendedName>
</protein>
<evidence type="ECO:0000259" key="2">
    <source>
        <dbReference type="Pfam" id="PF25370"/>
    </source>
</evidence>
<dbReference type="Proteomes" id="UP000485058">
    <property type="component" value="Unassembled WGS sequence"/>
</dbReference>
<accession>A0A6A0AE75</accession>
<feature type="domain" description="HTH three-helical bundle" evidence="2">
    <location>
        <begin position="103"/>
        <end position="140"/>
    </location>
</feature>
<evidence type="ECO:0000313" key="4">
    <source>
        <dbReference type="Proteomes" id="UP000485058"/>
    </source>
</evidence>
<feature type="compositionally biased region" description="Low complexity" evidence="1">
    <location>
        <begin position="43"/>
        <end position="63"/>
    </location>
</feature>
<keyword evidence="4" id="KW-1185">Reference proteome</keyword>
<comment type="caution">
    <text evidence="3">The sequence shown here is derived from an EMBL/GenBank/DDBJ whole genome shotgun (WGS) entry which is preliminary data.</text>
</comment>
<feature type="compositionally biased region" description="Polar residues" evidence="1">
    <location>
        <begin position="1"/>
        <end position="10"/>
    </location>
</feature>
<evidence type="ECO:0000313" key="3">
    <source>
        <dbReference type="EMBL" id="GFH30384.1"/>
    </source>
</evidence>
<proteinExistence type="predicted"/>
<name>A0A6A0AE75_HAELA</name>
<dbReference type="Pfam" id="PF25370">
    <property type="entry name" value="HTH_74"/>
    <property type="match status" value="1"/>
</dbReference>
<dbReference type="EMBL" id="BLLF01004870">
    <property type="protein sequence ID" value="GFH30384.1"/>
    <property type="molecule type" value="Genomic_DNA"/>
</dbReference>
<sequence length="182" mass="18588">MQQPGASSVHCQVADSPSRPKKRASSSQLPGLWACSQGGSVCGPQASEGSSSGAAQPGSSGQLGCAGAGAAGSGMQLSDSREGGGLLPPKPRKPRDPATISKVQQCAVSIMRMVGTRTIYERQIRETLGNNPDTSKALRLLMTQGKLARVGAGGRGDPFAYRATPSGLDALQELIINNSLAV</sequence>
<feature type="region of interest" description="Disordered" evidence="1">
    <location>
        <begin position="1"/>
        <end position="100"/>
    </location>
</feature>
<organism evidence="3 4">
    <name type="scientific">Haematococcus lacustris</name>
    <name type="common">Green alga</name>
    <name type="synonym">Haematococcus pluvialis</name>
    <dbReference type="NCBI Taxonomy" id="44745"/>
    <lineage>
        <taxon>Eukaryota</taxon>
        <taxon>Viridiplantae</taxon>
        <taxon>Chlorophyta</taxon>
        <taxon>core chlorophytes</taxon>
        <taxon>Chlorophyceae</taxon>
        <taxon>CS clade</taxon>
        <taxon>Chlamydomonadales</taxon>
        <taxon>Haematococcaceae</taxon>
        <taxon>Haematococcus</taxon>
    </lineage>
</organism>
<dbReference type="AlphaFoldDB" id="A0A6A0AE75"/>
<reference evidence="3 4" key="1">
    <citation type="submission" date="2020-02" db="EMBL/GenBank/DDBJ databases">
        <title>Draft genome sequence of Haematococcus lacustris strain NIES-144.</title>
        <authorList>
            <person name="Morimoto D."/>
            <person name="Nakagawa S."/>
            <person name="Yoshida T."/>
            <person name="Sawayama S."/>
        </authorList>
    </citation>
    <scope>NUCLEOTIDE SEQUENCE [LARGE SCALE GENOMIC DNA]</scope>
    <source>
        <strain evidence="3 4">NIES-144</strain>
    </source>
</reference>
<evidence type="ECO:0000256" key="1">
    <source>
        <dbReference type="SAM" id="MobiDB-lite"/>
    </source>
</evidence>